<keyword evidence="2" id="KW-1133">Transmembrane helix</keyword>
<dbReference type="EMBL" id="CP019082">
    <property type="protein sequence ID" value="APW62461.1"/>
    <property type="molecule type" value="Genomic_DNA"/>
</dbReference>
<feature type="region of interest" description="Disordered" evidence="1">
    <location>
        <begin position="309"/>
        <end position="354"/>
    </location>
</feature>
<name>A0A1U7CU53_9BACT</name>
<evidence type="ECO:0000256" key="1">
    <source>
        <dbReference type="SAM" id="MobiDB-lite"/>
    </source>
</evidence>
<feature type="transmembrane region" description="Helical" evidence="2">
    <location>
        <begin position="246"/>
        <end position="263"/>
    </location>
</feature>
<evidence type="ECO:0000256" key="2">
    <source>
        <dbReference type="SAM" id="Phobius"/>
    </source>
</evidence>
<feature type="region of interest" description="Disordered" evidence="1">
    <location>
        <begin position="97"/>
        <end position="117"/>
    </location>
</feature>
<keyword evidence="2" id="KW-0812">Transmembrane</keyword>
<evidence type="ECO:0000313" key="4">
    <source>
        <dbReference type="Proteomes" id="UP000186309"/>
    </source>
</evidence>
<feature type="compositionally biased region" description="Polar residues" evidence="1">
    <location>
        <begin position="343"/>
        <end position="354"/>
    </location>
</feature>
<feature type="transmembrane region" description="Helical" evidence="2">
    <location>
        <begin position="161"/>
        <end position="179"/>
    </location>
</feature>
<dbReference type="KEGG" id="pbor:BSF38_04007"/>
<dbReference type="Proteomes" id="UP000186309">
    <property type="component" value="Chromosome"/>
</dbReference>
<feature type="transmembrane region" description="Helical" evidence="2">
    <location>
        <begin position="186"/>
        <end position="210"/>
    </location>
</feature>
<gene>
    <name evidence="3" type="ORF">BSF38_04007</name>
</gene>
<proteinExistence type="predicted"/>
<keyword evidence="2" id="KW-0472">Membrane</keyword>
<protein>
    <submittedName>
        <fullName evidence="3">Uncharacterized protein</fullName>
    </submittedName>
</protein>
<organism evidence="3 4">
    <name type="scientific">Paludisphaera borealis</name>
    <dbReference type="NCBI Taxonomy" id="1387353"/>
    <lineage>
        <taxon>Bacteria</taxon>
        <taxon>Pseudomonadati</taxon>
        <taxon>Planctomycetota</taxon>
        <taxon>Planctomycetia</taxon>
        <taxon>Isosphaerales</taxon>
        <taxon>Isosphaeraceae</taxon>
        <taxon>Paludisphaera</taxon>
    </lineage>
</organism>
<sequence>MSIVFFCQNCGARFDVDAHAAGKQGRCKHCGQKMVVPQAGSLASLAATPHLARAMATATAARVTADASSAEGGPDWLARMGSQAVLAPLTVDRMPGLRKPKPKLTPMDDAPDENSNPYALVEAPKTRRVSVGSSKPAGEVKILWRRQLGTIQKAFRWINETAYLISVPFIMLIFLGAMMHNRPMALLGAAVVVVLNIGRIVSGLANIVVIPFRESPLQGILFLIPPITFFYMANHWSKLRKPTQRVMGPLLTIGLVILAFTFIPSLSGKAAASGGVKGRLKATVTDLKQSIQSEAGQLKNLDLKSLAAPAPAESKPAGGSDGPGALQQLETKVQGAKEMIRNQADQIRQSAQPQ</sequence>
<evidence type="ECO:0000313" key="3">
    <source>
        <dbReference type="EMBL" id="APW62461.1"/>
    </source>
</evidence>
<dbReference type="RefSeq" id="WP_145952245.1">
    <property type="nucleotide sequence ID" value="NZ_CP019082.1"/>
</dbReference>
<dbReference type="OrthoDB" id="284830at2"/>
<reference evidence="4" key="1">
    <citation type="submission" date="2016-12" db="EMBL/GenBank/DDBJ databases">
        <title>Comparative genomics of four Isosphaeraceae planctomycetes: a common pool of plasmids and glycoside hydrolase genes.</title>
        <authorList>
            <person name="Ivanova A."/>
        </authorList>
    </citation>
    <scope>NUCLEOTIDE SEQUENCE [LARGE SCALE GENOMIC DNA]</scope>
    <source>
        <strain evidence="4">PX4</strain>
    </source>
</reference>
<dbReference type="Gene3D" id="2.20.28.30">
    <property type="entry name" value="RNA polymerase ii, chain L"/>
    <property type="match status" value="1"/>
</dbReference>
<dbReference type="STRING" id="1387353.BSF38_04007"/>
<dbReference type="AlphaFoldDB" id="A0A1U7CU53"/>
<feature type="transmembrane region" description="Helical" evidence="2">
    <location>
        <begin position="216"/>
        <end position="234"/>
    </location>
</feature>
<accession>A0A1U7CU53</accession>
<keyword evidence="4" id="KW-1185">Reference proteome</keyword>